<keyword evidence="2" id="KW-1185">Reference proteome</keyword>
<proteinExistence type="predicted"/>
<gene>
    <name evidence="1" type="ORF">EU556_13815</name>
</gene>
<dbReference type="Proteomes" id="UP000298337">
    <property type="component" value="Unassembled WGS sequence"/>
</dbReference>
<comment type="caution">
    <text evidence="1">The sequence shown here is derived from an EMBL/GenBank/DDBJ whole genome shotgun (WGS) entry which is preliminary data.</text>
</comment>
<evidence type="ECO:0000313" key="2">
    <source>
        <dbReference type="Proteomes" id="UP000298337"/>
    </source>
</evidence>
<sequence length="495" mass="53375">MPALGTVTIILGAASCKADGGVQPFTLRTTSDADANNNTNVQYSIVNEANEDIDSGGAIGADESFQATALPNGSYTIYATDHAGASTQRSFTVDCHLVCDIATSDLAVSQPIAPETKGTVSVKVTTSADTFRGAITALSSNNEVVQLAPIYTSGQTVVINQVPQGSYRLTFTDSDNCSAFVEYSIGDPVEPEVPPQEAPELMPADFTPVHLPVIIGCRMPATVVGEADMLFVAQVSHDYGATWSTLVRLVRSGTAGQLLSINLSEYLKAHFTISAPVESGPDAALVLFYRANWGLQPAYTGATGTPIGGTGDLRVLNAAERLPVGQRKLSRVAYANVPEDFARFENTISLSPARVVAESNIPESATEWPCPQFYRQFVWLNRFGGWDWGLFRGKHEHGTDVADGTGYTDETGTERYASRGPVRRTMNVYSDRLTATQAAILRGIRSSIQVYERLPTGQYVPLKVQPGSFRDYQVLDKIYVVDFTVAYSPLLIQTQ</sequence>
<accession>A0A4Z0PA29</accession>
<dbReference type="OrthoDB" id="635358at2"/>
<name>A0A4Z0PA29_9BACT</name>
<dbReference type="AlphaFoldDB" id="A0A4Z0PA29"/>
<dbReference type="EMBL" id="SRLA01000002">
    <property type="protein sequence ID" value="TGE08758.1"/>
    <property type="molecule type" value="Genomic_DNA"/>
</dbReference>
<organism evidence="1 2">
    <name type="scientific">Hymenobacter fodinae</name>
    <dbReference type="NCBI Taxonomy" id="2510796"/>
    <lineage>
        <taxon>Bacteria</taxon>
        <taxon>Pseudomonadati</taxon>
        <taxon>Bacteroidota</taxon>
        <taxon>Cytophagia</taxon>
        <taxon>Cytophagales</taxon>
        <taxon>Hymenobacteraceae</taxon>
        <taxon>Hymenobacter</taxon>
    </lineage>
</organism>
<dbReference type="RefSeq" id="WP_135434667.1">
    <property type="nucleotide sequence ID" value="NZ_SRLA01000002.1"/>
</dbReference>
<evidence type="ECO:0000313" key="1">
    <source>
        <dbReference type="EMBL" id="TGE08758.1"/>
    </source>
</evidence>
<protein>
    <submittedName>
        <fullName evidence="1">Uncharacterized protein</fullName>
    </submittedName>
</protein>
<reference evidence="1 2" key="1">
    <citation type="submission" date="2019-04" db="EMBL/GenBank/DDBJ databases">
        <authorList>
            <person name="Feng G."/>
            <person name="Zhang J."/>
            <person name="Zhu H."/>
        </authorList>
    </citation>
    <scope>NUCLEOTIDE SEQUENCE [LARGE SCALE GENOMIC DNA]</scope>
    <source>
        <strain evidence="1 2">92R-1</strain>
    </source>
</reference>